<accession>A0A8E2DXR8</accession>
<name>A0A8E2DXR8_9PEZI</name>
<keyword evidence="3" id="KW-1185">Reference proteome</keyword>
<organism evidence="2 3">
    <name type="scientific">Lepidopterella palustris CBS 459.81</name>
    <dbReference type="NCBI Taxonomy" id="1314670"/>
    <lineage>
        <taxon>Eukaryota</taxon>
        <taxon>Fungi</taxon>
        <taxon>Dikarya</taxon>
        <taxon>Ascomycota</taxon>
        <taxon>Pezizomycotina</taxon>
        <taxon>Dothideomycetes</taxon>
        <taxon>Pleosporomycetidae</taxon>
        <taxon>Mytilinidiales</taxon>
        <taxon>Argynnaceae</taxon>
        <taxon>Lepidopterella</taxon>
    </lineage>
</organism>
<protein>
    <submittedName>
        <fullName evidence="2">Uncharacterized protein</fullName>
    </submittedName>
</protein>
<evidence type="ECO:0000313" key="3">
    <source>
        <dbReference type="Proteomes" id="UP000250266"/>
    </source>
</evidence>
<dbReference type="AlphaFoldDB" id="A0A8E2DXR8"/>
<dbReference type="Proteomes" id="UP000250266">
    <property type="component" value="Unassembled WGS sequence"/>
</dbReference>
<evidence type="ECO:0000313" key="2">
    <source>
        <dbReference type="EMBL" id="OCK73569.1"/>
    </source>
</evidence>
<feature type="region of interest" description="Disordered" evidence="1">
    <location>
        <begin position="28"/>
        <end position="50"/>
    </location>
</feature>
<gene>
    <name evidence="2" type="ORF">K432DRAFT_430522</name>
</gene>
<evidence type="ECO:0000256" key="1">
    <source>
        <dbReference type="SAM" id="MobiDB-lite"/>
    </source>
</evidence>
<reference evidence="2 3" key="1">
    <citation type="journal article" date="2016" name="Nat. Commun.">
        <title>Ectomycorrhizal ecology is imprinted in the genome of the dominant symbiotic fungus Cenococcum geophilum.</title>
        <authorList>
            <consortium name="DOE Joint Genome Institute"/>
            <person name="Peter M."/>
            <person name="Kohler A."/>
            <person name="Ohm R.A."/>
            <person name="Kuo A."/>
            <person name="Krutzmann J."/>
            <person name="Morin E."/>
            <person name="Arend M."/>
            <person name="Barry K.W."/>
            <person name="Binder M."/>
            <person name="Choi C."/>
            <person name="Clum A."/>
            <person name="Copeland A."/>
            <person name="Grisel N."/>
            <person name="Haridas S."/>
            <person name="Kipfer T."/>
            <person name="LaButti K."/>
            <person name="Lindquist E."/>
            <person name="Lipzen A."/>
            <person name="Maire R."/>
            <person name="Meier B."/>
            <person name="Mihaltcheva S."/>
            <person name="Molinier V."/>
            <person name="Murat C."/>
            <person name="Poggeler S."/>
            <person name="Quandt C.A."/>
            <person name="Sperisen C."/>
            <person name="Tritt A."/>
            <person name="Tisserant E."/>
            <person name="Crous P.W."/>
            <person name="Henrissat B."/>
            <person name="Nehls U."/>
            <person name="Egli S."/>
            <person name="Spatafora J.W."/>
            <person name="Grigoriev I.V."/>
            <person name="Martin F.M."/>
        </authorList>
    </citation>
    <scope>NUCLEOTIDE SEQUENCE [LARGE SCALE GENOMIC DNA]</scope>
    <source>
        <strain evidence="2 3">CBS 459.81</strain>
    </source>
</reference>
<dbReference type="EMBL" id="KV745722">
    <property type="protein sequence ID" value="OCK73569.1"/>
    <property type="molecule type" value="Genomic_DNA"/>
</dbReference>
<proteinExistence type="predicted"/>
<sequence length="263" mass="28746">MMPSLDTTMACIDDGDAYSWNNNPDLTYNRDGDDRTQVGSGTSPTISRDEGKETLTGQLMKLSNRAMGATRELECAAITTPLTVNSPVVNEAFEAANALVRIINSIPLADSTYGSSQSLSRERQLPTEYSLIFLALASHQHVLALFRAICDSIKRSLGSILQGTESQQQTLHGAGSSSAQFIMVLQLIMHLLNRIGRSLRMGNRRNTDQHMLTFEPEGGEESGSLQGIVDSAQVMLRTLPDEHVKLSEVIQELQVCVEEGVHI</sequence>
<dbReference type="OrthoDB" id="4222821at2759"/>
<feature type="compositionally biased region" description="Polar residues" evidence="1">
    <location>
        <begin position="37"/>
        <end position="46"/>
    </location>
</feature>